<dbReference type="GO" id="GO:0009035">
    <property type="term" value="F:type I site-specific deoxyribonuclease activity"/>
    <property type="evidence" value="ECO:0007669"/>
    <property type="project" value="UniProtKB-EC"/>
</dbReference>
<evidence type="ECO:0000256" key="7">
    <source>
        <dbReference type="ARBA" id="ARBA00022759"/>
    </source>
</evidence>
<dbReference type="CDD" id="cd22332">
    <property type="entry name" value="HsdR_N"/>
    <property type="match status" value="1"/>
</dbReference>
<keyword evidence="13" id="KW-1185">Reference proteome</keyword>
<dbReference type="EMBL" id="CP137641">
    <property type="protein sequence ID" value="WOX55373.1"/>
    <property type="molecule type" value="Genomic_DNA"/>
</dbReference>
<evidence type="ECO:0000256" key="9">
    <source>
        <dbReference type="ARBA" id="ARBA00022840"/>
    </source>
</evidence>
<dbReference type="GO" id="GO:0003677">
    <property type="term" value="F:DNA binding"/>
    <property type="evidence" value="ECO:0007669"/>
    <property type="project" value="UniProtKB-KW"/>
</dbReference>
<dbReference type="PANTHER" id="PTHR30195:SF15">
    <property type="entry name" value="TYPE I RESTRICTION ENZYME HINDI ENDONUCLEASE SUBUNIT"/>
    <property type="match status" value="1"/>
</dbReference>
<dbReference type="Gene3D" id="3.90.1570.50">
    <property type="match status" value="1"/>
</dbReference>
<gene>
    <name evidence="12" type="ORF">R6Y95_07845</name>
</gene>
<accession>A0ABD8A774</accession>
<keyword evidence="5" id="KW-0547">Nucleotide-binding</keyword>
<evidence type="ECO:0000256" key="1">
    <source>
        <dbReference type="ARBA" id="ARBA00000851"/>
    </source>
</evidence>
<dbReference type="EC" id="3.1.21.3" evidence="3"/>
<dbReference type="AlphaFoldDB" id="A0ABD8A774"/>
<evidence type="ECO:0000313" key="12">
    <source>
        <dbReference type="EMBL" id="WOX55373.1"/>
    </source>
</evidence>
<keyword evidence="9" id="KW-0067">ATP-binding</keyword>
<evidence type="ECO:0000259" key="11">
    <source>
        <dbReference type="Pfam" id="PF04313"/>
    </source>
</evidence>
<comment type="catalytic activity">
    <reaction evidence="1">
        <text>Endonucleolytic cleavage of DNA to give random double-stranded fragments with terminal 5'-phosphates, ATP is simultaneously hydrolyzed.</text>
        <dbReference type="EC" id="3.1.21.3"/>
    </reaction>
</comment>
<dbReference type="PANTHER" id="PTHR30195">
    <property type="entry name" value="TYPE I SITE-SPECIFIC DEOXYRIBONUCLEASE PROTEIN SUBUNIT M AND R"/>
    <property type="match status" value="1"/>
</dbReference>
<dbReference type="InterPro" id="IPR007409">
    <property type="entry name" value="Restrct_endonuc_type1_HsdR_N"/>
</dbReference>
<proteinExistence type="inferred from homology"/>
<name>A0ABD8A774_9EURY</name>
<keyword evidence="6" id="KW-0680">Restriction system</keyword>
<keyword evidence="10" id="KW-0238">DNA-binding</keyword>
<evidence type="ECO:0000313" key="13">
    <source>
        <dbReference type="Proteomes" id="UP001626603"/>
    </source>
</evidence>
<organism evidence="12 13">
    <name type="scientific">Methanoculleus palmolei</name>
    <dbReference type="NCBI Taxonomy" id="72612"/>
    <lineage>
        <taxon>Archaea</taxon>
        <taxon>Methanobacteriati</taxon>
        <taxon>Methanobacteriota</taxon>
        <taxon>Stenosarchaea group</taxon>
        <taxon>Methanomicrobia</taxon>
        <taxon>Methanomicrobiales</taxon>
        <taxon>Methanomicrobiaceae</taxon>
        <taxon>Methanoculleus</taxon>
    </lineage>
</organism>
<dbReference type="GO" id="GO:0009307">
    <property type="term" value="P:DNA restriction-modification system"/>
    <property type="evidence" value="ECO:0007669"/>
    <property type="project" value="UniProtKB-KW"/>
</dbReference>
<evidence type="ECO:0000256" key="2">
    <source>
        <dbReference type="ARBA" id="ARBA00008598"/>
    </source>
</evidence>
<keyword evidence="8" id="KW-0378">Hydrolase</keyword>
<reference evidence="12 13" key="1">
    <citation type="submission" date="2023-10" db="EMBL/GenBank/DDBJ databases">
        <title>The complete genome sequence of Methanoculleus palmolei DSM 4273.</title>
        <authorList>
            <person name="Lai S.-J."/>
            <person name="You Y.-T."/>
            <person name="Chen S.-C."/>
        </authorList>
    </citation>
    <scope>NUCLEOTIDE SEQUENCE [LARGE SCALE GENOMIC DNA]</scope>
    <source>
        <strain evidence="12 13">DSM 4273</strain>
    </source>
</reference>
<dbReference type="Pfam" id="PF04313">
    <property type="entry name" value="HSDR_N"/>
    <property type="match status" value="1"/>
</dbReference>
<protein>
    <recommendedName>
        <fullName evidence="3">type I site-specific deoxyribonuclease</fullName>
        <ecNumber evidence="3">3.1.21.3</ecNumber>
    </recommendedName>
</protein>
<feature type="domain" description="Restriction endonuclease type I HsdR N-terminal" evidence="11">
    <location>
        <begin position="18"/>
        <end position="152"/>
    </location>
</feature>
<evidence type="ECO:0000256" key="8">
    <source>
        <dbReference type="ARBA" id="ARBA00022801"/>
    </source>
</evidence>
<evidence type="ECO:0000256" key="3">
    <source>
        <dbReference type="ARBA" id="ARBA00012654"/>
    </source>
</evidence>
<evidence type="ECO:0000256" key="10">
    <source>
        <dbReference type="ARBA" id="ARBA00023125"/>
    </source>
</evidence>
<evidence type="ECO:0000256" key="5">
    <source>
        <dbReference type="ARBA" id="ARBA00022741"/>
    </source>
</evidence>
<keyword evidence="7 12" id="KW-0255">Endonuclease</keyword>
<evidence type="ECO:0000256" key="6">
    <source>
        <dbReference type="ARBA" id="ARBA00022747"/>
    </source>
</evidence>
<evidence type="ECO:0000256" key="4">
    <source>
        <dbReference type="ARBA" id="ARBA00022722"/>
    </source>
</evidence>
<dbReference type="GO" id="GO:0005524">
    <property type="term" value="F:ATP binding"/>
    <property type="evidence" value="ECO:0007669"/>
    <property type="project" value="UniProtKB-KW"/>
</dbReference>
<dbReference type="InterPro" id="IPR051268">
    <property type="entry name" value="Type-I_R_enzyme_R_subunit"/>
</dbReference>
<comment type="similarity">
    <text evidence="2">Belongs to the HsdR family.</text>
</comment>
<sequence>MNPDIAAGPDRADEVIYNLRAILLSVQADGLVRANENFIAWLRGEKTMPFGMNGEHVPVRLVDAENPGSNHLVVTNQWIYQAGAVEKRSDIGFVVNGLPLVIGEAKSPARSAVTWFDGAYQINEIYEKQVPAMFVPNVFSFATEGRIYRYGSIRMPIDLWGPWRTEENEPRVPDLNQSGTPGCDLR</sequence>
<dbReference type="Proteomes" id="UP001626603">
    <property type="component" value="Chromosome"/>
</dbReference>
<keyword evidence="4" id="KW-0540">Nuclease</keyword>